<feature type="compositionally biased region" description="Basic and acidic residues" evidence="1">
    <location>
        <begin position="1"/>
        <end position="12"/>
    </location>
</feature>
<proteinExistence type="predicted"/>
<evidence type="ECO:0000256" key="1">
    <source>
        <dbReference type="SAM" id="MobiDB-lite"/>
    </source>
</evidence>
<evidence type="ECO:0000313" key="2">
    <source>
        <dbReference type="EMBL" id="WNF30760.1"/>
    </source>
</evidence>
<name>A0ABY9W7C9_9ACTN</name>
<dbReference type="EMBL" id="CP134500">
    <property type="protein sequence ID" value="WNF30760.1"/>
    <property type="molecule type" value="Genomic_DNA"/>
</dbReference>
<reference evidence="2 3" key="1">
    <citation type="submission" date="2023-09" db="EMBL/GenBank/DDBJ databases">
        <title>Genome completion map analysis of the actinomycetes C11-1.</title>
        <authorList>
            <person name="Qin P."/>
            <person name="Guan P."/>
        </authorList>
    </citation>
    <scope>NUCLEOTIDE SEQUENCE [LARGE SCALE GENOMIC DNA]</scope>
    <source>
        <strain evidence="2 3">C11-1</strain>
    </source>
</reference>
<protein>
    <submittedName>
        <fullName evidence="2">Uncharacterized protein</fullName>
    </submittedName>
</protein>
<gene>
    <name evidence="2" type="ORF">RI138_30210</name>
</gene>
<keyword evidence="3" id="KW-1185">Reference proteome</keyword>
<sequence length="48" mass="4724">MGRSAEPMECRPHRAASALPPAVSRAAAPPAPADAAPGTGRTALHGHG</sequence>
<dbReference type="Proteomes" id="UP001303236">
    <property type="component" value="Chromosome"/>
</dbReference>
<evidence type="ECO:0000313" key="3">
    <source>
        <dbReference type="Proteomes" id="UP001303236"/>
    </source>
</evidence>
<accession>A0ABY9W7C9</accession>
<organism evidence="2 3">
    <name type="scientific">Streptomyces durocortorensis</name>
    <dbReference type="NCBI Taxonomy" id="2811104"/>
    <lineage>
        <taxon>Bacteria</taxon>
        <taxon>Bacillati</taxon>
        <taxon>Actinomycetota</taxon>
        <taxon>Actinomycetes</taxon>
        <taxon>Kitasatosporales</taxon>
        <taxon>Streptomycetaceae</taxon>
        <taxon>Streptomyces</taxon>
    </lineage>
</organism>
<feature type="compositionally biased region" description="Low complexity" evidence="1">
    <location>
        <begin position="15"/>
        <end position="37"/>
    </location>
</feature>
<feature type="region of interest" description="Disordered" evidence="1">
    <location>
        <begin position="1"/>
        <end position="48"/>
    </location>
</feature>